<dbReference type="SUPFAM" id="SSF48208">
    <property type="entry name" value="Six-hairpin glycosidases"/>
    <property type="match status" value="1"/>
</dbReference>
<gene>
    <name evidence="3" type="ORF">RHOBADRAFT_46742</name>
</gene>
<keyword evidence="4" id="KW-1185">Reference proteome</keyword>
<dbReference type="InterPro" id="IPR008928">
    <property type="entry name" value="6-hairpin_glycosidase_sf"/>
</dbReference>
<sequence>MRTQPTRSRLLAAVALLSFTATSVLGAALPGHDVHQLARRANSDPRLSGVTRIEDGQVEGIEQLLNRTATKSWEIGTHLAALLELSYPALSPFADSTSWARPSPSSSPAPTEILSNVAQILENQPSGQQQLVSDGSAADPASVGPFVVLANFTLDGDEQIGGRSKAQVDDAVQRQVDVLMNGTPRTPDGAISHRTEDVELWSDFMYMVPPFFAYLGAVTLNSTLLTEAYTQCALYRTHLRDERTNLWRHIDNSFPGGGGRADPGLWATGNGWASYGLLRVLATVVNHPDDGVVQQFASQSRDLAAWAGEIIEGTWAQPRTSQGLRHNYLNESRSFGDASGTALLSAATFRLSLLSRRFSTAAVNLTAPSSLALASAENSYRALVPARISLAGVVSPVVDPMSFREQLEGVKADGSGRSSPEAGAFVLLLEAARRDWVDENGGTEPSAVDAGVDGMWSATAGREHRLGAGGVAVVLAAALALVVGA</sequence>
<dbReference type="Proteomes" id="UP000053890">
    <property type="component" value="Unassembled WGS sequence"/>
</dbReference>
<dbReference type="InterPro" id="IPR012341">
    <property type="entry name" value="6hp_glycosidase-like_sf"/>
</dbReference>
<name>A0A0P9EHB1_RHOGW</name>
<dbReference type="GO" id="GO:0016787">
    <property type="term" value="F:hydrolase activity"/>
    <property type="evidence" value="ECO:0007669"/>
    <property type="project" value="UniProtKB-KW"/>
</dbReference>
<keyword evidence="1" id="KW-0378">Hydrolase</keyword>
<evidence type="ECO:0000256" key="2">
    <source>
        <dbReference type="SAM" id="SignalP"/>
    </source>
</evidence>
<proteinExistence type="predicted"/>
<feature type="signal peptide" evidence="2">
    <location>
        <begin position="1"/>
        <end position="26"/>
    </location>
</feature>
<reference evidence="3 4" key="1">
    <citation type="journal article" date="2015" name="Front. Microbiol.">
        <title>Genome sequence of the plant growth promoting endophytic yeast Rhodotorula graminis WP1.</title>
        <authorList>
            <person name="Firrincieli A."/>
            <person name="Otillar R."/>
            <person name="Salamov A."/>
            <person name="Schmutz J."/>
            <person name="Khan Z."/>
            <person name="Redman R.S."/>
            <person name="Fleck N.D."/>
            <person name="Lindquist E."/>
            <person name="Grigoriev I.V."/>
            <person name="Doty S.L."/>
        </authorList>
    </citation>
    <scope>NUCLEOTIDE SEQUENCE [LARGE SCALE GENOMIC DNA]</scope>
    <source>
        <strain evidence="3 4">WP1</strain>
    </source>
</reference>
<dbReference type="Gene3D" id="1.50.10.10">
    <property type="match status" value="1"/>
</dbReference>
<protein>
    <recommendedName>
        <fullName evidence="5">Glycoside hydrolase family 105 protein</fullName>
    </recommendedName>
</protein>
<evidence type="ECO:0000313" key="4">
    <source>
        <dbReference type="Proteomes" id="UP000053890"/>
    </source>
</evidence>
<dbReference type="OrthoDB" id="4138492at2759"/>
<dbReference type="EMBL" id="KQ474086">
    <property type="protein sequence ID" value="KPV72696.1"/>
    <property type="molecule type" value="Genomic_DNA"/>
</dbReference>
<dbReference type="AlphaFoldDB" id="A0A0P9EHB1"/>
<dbReference type="PANTHER" id="PTHR41814">
    <property type="entry name" value="EXPRESSED PROTEIN"/>
    <property type="match status" value="1"/>
</dbReference>
<evidence type="ECO:0000313" key="3">
    <source>
        <dbReference type="EMBL" id="KPV72696.1"/>
    </source>
</evidence>
<dbReference type="PANTHER" id="PTHR41814:SF1">
    <property type="entry name" value="CELLULASE"/>
    <property type="match status" value="1"/>
</dbReference>
<dbReference type="OMA" id="SAWRDWV"/>
<evidence type="ECO:0000256" key="1">
    <source>
        <dbReference type="ARBA" id="ARBA00022801"/>
    </source>
</evidence>
<dbReference type="RefSeq" id="XP_018268745.1">
    <property type="nucleotide sequence ID" value="XM_018414846.1"/>
</dbReference>
<accession>A0A0P9EHB1</accession>
<dbReference type="GO" id="GO:0005975">
    <property type="term" value="P:carbohydrate metabolic process"/>
    <property type="evidence" value="ECO:0007669"/>
    <property type="project" value="InterPro"/>
</dbReference>
<evidence type="ECO:0008006" key="5">
    <source>
        <dbReference type="Google" id="ProtNLM"/>
    </source>
</evidence>
<keyword evidence="2" id="KW-0732">Signal</keyword>
<dbReference type="InterPro" id="IPR010905">
    <property type="entry name" value="Glyco_hydro_88"/>
</dbReference>
<dbReference type="Pfam" id="PF07470">
    <property type="entry name" value="Glyco_hydro_88"/>
    <property type="match status" value="1"/>
</dbReference>
<organism evidence="3 4">
    <name type="scientific">Rhodotorula graminis (strain WP1)</name>
    <dbReference type="NCBI Taxonomy" id="578459"/>
    <lineage>
        <taxon>Eukaryota</taxon>
        <taxon>Fungi</taxon>
        <taxon>Dikarya</taxon>
        <taxon>Basidiomycota</taxon>
        <taxon>Pucciniomycotina</taxon>
        <taxon>Microbotryomycetes</taxon>
        <taxon>Sporidiobolales</taxon>
        <taxon>Sporidiobolaceae</taxon>
        <taxon>Rhodotorula</taxon>
    </lineage>
</organism>
<feature type="chain" id="PRO_5006156602" description="Glycoside hydrolase family 105 protein" evidence="2">
    <location>
        <begin position="27"/>
        <end position="485"/>
    </location>
</feature>
<dbReference type="GeneID" id="28975294"/>